<reference evidence="3 4" key="1">
    <citation type="submission" date="2014-12" db="EMBL/GenBank/DDBJ databases">
        <title>Frankia sp. BMG5.1 draft genome.</title>
        <authorList>
            <person name="Gtari M."/>
            <person name="Ghodhbane-Gtari F."/>
            <person name="Nouioui I."/>
            <person name="Ktari A."/>
            <person name="Hezbri K."/>
            <person name="Mimouni W."/>
            <person name="Sbissi I."/>
            <person name="Ayari A."/>
            <person name="Yamanaka T."/>
            <person name="Normand P."/>
            <person name="Tisa L.S."/>
            <person name="Boudabous A."/>
        </authorList>
    </citation>
    <scope>NUCLEOTIDE SEQUENCE [LARGE SCALE GENOMIC DNA]</scope>
    <source>
        <strain evidence="3 4">BMG5.1</strain>
    </source>
</reference>
<dbReference type="Pfam" id="PF13796">
    <property type="entry name" value="Sensor"/>
    <property type="match status" value="1"/>
</dbReference>
<feature type="transmembrane region" description="Helical" evidence="1">
    <location>
        <begin position="49"/>
        <end position="68"/>
    </location>
</feature>
<keyword evidence="4" id="KW-1185">Reference proteome</keyword>
<sequence>MRRGRHPIRLPFSLAPWAAAGYLGGYLLVGTVLFAVCLSLLLLAVATSVSWLGVPVLVGVASIIHGCAQVERLRAGLVGWRIPNAYRPVRGSGILAQARSRWTDPSTMRDCTYLILLYPLLLILDLVALVLWIAGVAGVALPLWYWSIPGEHGVQLGYFPDDGPATGIKVDDLPTALLTAAGFAVLCVFLAHLVVAAARLHRAVATMLLRPPVDPLADAKRMLTEPGPLRPDPLHPDAFRPNALQLGPLRLDK</sequence>
<feature type="transmembrane region" description="Helical" evidence="1">
    <location>
        <begin position="21"/>
        <end position="43"/>
    </location>
</feature>
<feature type="transmembrane region" description="Helical" evidence="1">
    <location>
        <begin position="115"/>
        <end position="146"/>
    </location>
</feature>
<feature type="domain" description="Putative sensor" evidence="2">
    <location>
        <begin position="22"/>
        <end position="209"/>
    </location>
</feature>
<keyword evidence="1" id="KW-0812">Transmembrane</keyword>
<evidence type="ECO:0000313" key="4">
    <source>
        <dbReference type="Proteomes" id="UP000035425"/>
    </source>
</evidence>
<keyword evidence="1" id="KW-1133">Transmembrane helix</keyword>
<gene>
    <name evidence="3" type="ORF">FrCorBMG51_05530</name>
</gene>
<dbReference type="Proteomes" id="UP000035425">
    <property type="component" value="Unassembled WGS sequence"/>
</dbReference>
<comment type="caution">
    <text evidence="3">The sequence shown here is derived from an EMBL/GenBank/DDBJ whole genome shotgun (WGS) entry which is preliminary data.</text>
</comment>
<keyword evidence="1" id="KW-0472">Membrane</keyword>
<evidence type="ECO:0000259" key="2">
    <source>
        <dbReference type="Pfam" id="PF13796"/>
    </source>
</evidence>
<organism evidence="3 4">
    <name type="scientific">Protofrankia coriariae</name>
    <dbReference type="NCBI Taxonomy" id="1562887"/>
    <lineage>
        <taxon>Bacteria</taxon>
        <taxon>Bacillati</taxon>
        <taxon>Actinomycetota</taxon>
        <taxon>Actinomycetes</taxon>
        <taxon>Frankiales</taxon>
        <taxon>Frankiaceae</taxon>
        <taxon>Protofrankia</taxon>
    </lineage>
</organism>
<proteinExistence type="predicted"/>
<dbReference type="EMBL" id="JWIO01000006">
    <property type="protein sequence ID" value="KLL12198.1"/>
    <property type="molecule type" value="Genomic_DNA"/>
</dbReference>
<accession>A0ABR5F6E8</accession>
<protein>
    <recommendedName>
        <fullName evidence="2">Putative sensor domain-containing protein</fullName>
    </recommendedName>
</protein>
<name>A0ABR5F6E8_9ACTN</name>
<dbReference type="InterPro" id="IPR025828">
    <property type="entry name" value="Put_sensor_dom"/>
</dbReference>
<feature type="transmembrane region" description="Helical" evidence="1">
    <location>
        <begin position="176"/>
        <end position="200"/>
    </location>
</feature>
<evidence type="ECO:0000313" key="3">
    <source>
        <dbReference type="EMBL" id="KLL12198.1"/>
    </source>
</evidence>
<evidence type="ECO:0000256" key="1">
    <source>
        <dbReference type="SAM" id="Phobius"/>
    </source>
</evidence>